<evidence type="ECO:0000313" key="3">
    <source>
        <dbReference type="Proteomes" id="UP000503264"/>
    </source>
</evidence>
<dbReference type="GO" id="GO:0006047">
    <property type="term" value="P:UDP-N-acetylglucosamine metabolic process"/>
    <property type="evidence" value="ECO:0007669"/>
    <property type="project" value="InterPro"/>
</dbReference>
<dbReference type="Gene3D" id="3.40.50.2000">
    <property type="entry name" value="Glycogen Phosphorylase B"/>
    <property type="match status" value="2"/>
</dbReference>
<dbReference type="NCBIfam" id="TIGR03568">
    <property type="entry name" value="NeuC_NnaA"/>
    <property type="match status" value="1"/>
</dbReference>
<dbReference type="EC" id="3.2.1.-" evidence="2"/>
<sequence>MKILGFSSIRSDYDIMSPLYERLRDDKDIDFRLVISGAHLSKEFGHSIDQIQKDGFNILLKTQTLLSSDSRSSRLKSAGILLINSLETIAEFNPDLIIFAGDREDVVIYSMIGGYLGIPTAHFFAGDHSKDGYIDNPIRHAASKLATTHFVTLNEHKDRLISMGEEADRIFVIGNLSLDRFLNFKPIAKNELLEYFGLDDFNEFALLIFHPVTQEVPKVDEYFENILLSLKDANIKAFVSYPNIDYGNSKLFKMIDKYTNDKNFYFYKNLDRDKFISIYKNAKFIIGNSSSGVCGEAASINIPTINVGIRQVGRQSDKSVIYTDTSKNSIQNAIKKATSFDFLESIKGLKSIYGDGNSAQKAYGIIKTFDFKSKLLKTFDPLKDSK</sequence>
<dbReference type="RefSeq" id="WP_236844934.1">
    <property type="nucleotide sequence ID" value="NZ_CP012542.1"/>
</dbReference>
<organism evidence="2 3">
    <name type="scientific">Campylobacter mucosalis CCUG 21559</name>
    <dbReference type="NCBI Taxonomy" id="1032067"/>
    <lineage>
        <taxon>Bacteria</taxon>
        <taxon>Pseudomonadati</taxon>
        <taxon>Campylobacterota</taxon>
        <taxon>Epsilonproteobacteria</taxon>
        <taxon>Campylobacterales</taxon>
        <taxon>Campylobacteraceae</taxon>
        <taxon>Campylobacter</taxon>
    </lineage>
</organism>
<dbReference type="Pfam" id="PF02350">
    <property type="entry name" value="Epimerase_2"/>
    <property type="match status" value="1"/>
</dbReference>
<dbReference type="SUPFAM" id="SSF53756">
    <property type="entry name" value="UDP-Glycosyltransferase/glycogen phosphorylase"/>
    <property type="match status" value="1"/>
</dbReference>
<keyword evidence="2" id="KW-0378">Hydrolase</keyword>
<dbReference type="AlphaFoldDB" id="A0A6G5QEA2"/>
<keyword evidence="2" id="KW-0326">Glycosidase</keyword>
<keyword evidence="3" id="KW-1185">Reference proteome</keyword>
<name>A0A6G5QEA2_9BACT</name>
<dbReference type="PANTHER" id="PTHR43174">
    <property type="entry name" value="UDP-N-ACETYLGLUCOSAMINE 2-EPIMERASE"/>
    <property type="match status" value="1"/>
</dbReference>
<proteinExistence type="predicted"/>
<accession>A0A6G5QEA2</accession>
<dbReference type="EMBL" id="CP012542">
    <property type="protein sequence ID" value="QCD44010.1"/>
    <property type="molecule type" value="Genomic_DNA"/>
</dbReference>
<evidence type="ECO:0000313" key="2">
    <source>
        <dbReference type="EMBL" id="QCD44010.1"/>
    </source>
</evidence>
<feature type="domain" description="UDP-N-acetylglucosamine 2-epimerase" evidence="1">
    <location>
        <begin position="22"/>
        <end position="367"/>
    </location>
</feature>
<evidence type="ECO:0000259" key="1">
    <source>
        <dbReference type="Pfam" id="PF02350"/>
    </source>
</evidence>
<dbReference type="PANTHER" id="PTHR43174:SF3">
    <property type="entry name" value="UDP-N-ACETYLGLUCOSAMINE 2-EPIMERASE"/>
    <property type="match status" value="1"/>
</dbReference>
<dbReference type="Proteomes" id="UP000503264">
    <property type="component" value="Chromosome"/>
</dbReference>
<reference evidence="2 3" key="1">
    <citation type="submission" date="2016-07" db="EMBL/GenBank/DDBJ databases">
        <title>Comparative genomics of the Campylobacter concisus group.</title>
        <authorList>
            <person name="Miller W.G."/>
            <person name="Yee E."/>
            <person name="Chapman M.H."/>
            <person name="Huynh S."/>
            <person name="Bono J.L."/>
            <person name="On S.L.W."/>
            <person name="StLeger J."/>
            <person name="Foster G."/>
            <person name="Parker C.T."/>
        </authorList>
    </citation>
    <scope>NUCLEOTIDE SEQUENCE [LARGE SCALE GENOMIC DNA]</scope>
    <source>
        <strain evidence="2 3">CCUG 21559</strain>
    </source>
</reference>
<dbReference type="InterPro" id="IPR029767">
    <property type="entry name" value="WecB-like"/>
</dbReference>
<protein>
    <submittedName>
        <fullName evidence="2">GDP-2,4-diacetamido-2,4, 6-trideoxy-alpha-D-glucopyranose hydrolase / 2-epimerase</fullName>
        <ecNumber evidence="2">3.2.1.-</ecNumber>
    </submittedName>
</protein>
<dbReference type="InterPro" id="IPR020004">
    <property type="entry name" value="UDP-GlcNAc_Epase"/>
</dbReference>
<dbReference type="GO" id="GO:0004553">
    <property type="term" value="F:hydrolase activity, hydrolyzing O-glycosyl compounds"/>
    <property type="evidence" value="ECO:0007669"/>
    <property type="project" value="InterPro"/>
</dbReference>
<gene>
    <name evidence="2" type="primary">legG</name>
    <name evidence="2" type="ORF">CMUC_0191</name>
</gene>
<dbReference type="InterPro" id="IPR003331">
    <property type="entry name" value="UDP_GlcNAc_Epimerase_2_dom"/>
</dbReference>